<comment type="caution">
    <text evidence="1">The sequence shown here is derived from an EMBL/GenBank/DDBJ whole genome shotgun (WGS) entry which is preliminary data.</text>
</comment>
<protein>
    <submittedName>
        <fullName evidence="1">Uncharacterized protein</fullName>
    </submittedName>
</protein>
<keyword evidence="2" id="KW-1185">Reference proteome</keyword>
<gene>
    <name evidence="1" type="ORF">IWW39_005923</name>
</gene>
<dbReference type="EMBL" id="JANBTX010000390">
    <property type="protein sequence ID" value="KAJ2682606.1"/>
    <property type="molecule type" value="Genomic_DNA"/>
</dbReference>
<evidence type="ECO:0000313" key="2">
    <source>
        <dbReference type="Proteomes" id="UP001151516"/>
    </source>
</evidence>
<proteinExistence type="predicted"/>
<dbReference type="AlphaFoldDB" id="A0A9W8GEA2"/>
<dbReference type="InterPro" id="IPR012337">
    <property type="entry name" value="RNaseH-like_sf"/>
</dbReference>
<name>A0A9W8GEA2_9FUNG</name>
<feature type="non-terminal residue" evidence="1">
    <location>
        <position position="427"/>
    </location>
</feature>
<dbReference type="SUPFAM" id="SSF53098">
    <property type="entry name" value="Ribonuclease H-like"/>
    <property type="match status" value="1"/>
</dbReference>
<reference evidence="1" key="1">
    <citation type="submission" date="2022-07" db="EMBL/GenBank/DDBJ databases">
        <title>Phylogenomic reconstructions and comparative analyses of Kickxellomycotina fungi.</title>
        <authorList>
            <person name="Reynolds N.K."/>
            <person name="Stajich J.E."/>
            <person name="Barry K."/>
            <person name="Grigoriev I.V."/>
            <person name="Crous P."/>
            <person name="Smith M.E."/>
        </authorList>
    </citation>
    <scope>NUCLEOTIDE SEQUENCE</scope>
    <source>
        <strain evidence="1">CBS 109367</strain>
    </source>
</reference>
<dbReference type="OrthoDB" id="5537503at2759"/>
<organism evidence="1 2">
    <name type="scientific">Coemansia spiralis</name>
    <dbReference type="NCBI Taxonomy" id="417178"/>
    <lineage>
        <taxon>Eukaryota</taxon>
        <taxon>Fungi</taxon>
        <taxon>Fungi incertae sedis</taxon>
        <taxon>Zoopagomycota</taxon>
        <taxon>Kickxellomycotina</taxon>
        <taxon>Kickxellomycetes</taxon>
        <taxon>Kickxellales</taxon>
        <taxon>Kickxellaceae</taxon>
        <taxon>Coemansia</taxon>
    </lineage>
</organism>
<sequence>MFESLPEEVRDSLINKELELAELKPLAEKERERQAYQEQKKREAATTHRLLLEFGVAERVGYDWTPRKMNIVEEDHLDVTCEFKVNEPKPVSHVNNRVIGFCRESIVDIWLPRMKDIWNRANAHEDVQRSATGYMMFHLWTGNMHRDGTKPISITDKWESDIGRLFEAGHELINSIEKVEAGYSHIYQSEGPSYMHLYFKANYYPEPKSVSNWGTGIKPIEKRKTFDIFTAAEPGVPCAVQVAKRLWPVDLDSPDESRHKEANESDLDSIIKRAGDKLCIVKPHSTVRTLKDINDYSDLVVEARSPVKSLSVIDSNCIYLLHFNEHVGLLENVKMQNRNQYYTSFRPVQKYPKTKKITMCFDIECYFDPDKDQRHIPYLCCACFIYDDNVGNVVEFEGRDCVAQMIEYAVRNVGEFGLNNIELIAHN</sequence>
<accession>A0A9W8GEA2</accession>
<evidence type="ECO:0000313" key="1">
    <source>
        <dbReference type="EMBL" id="KAJ2682606.1"/>
    </source>
</evidence>
<dbReference type="Proteomes" id="UP001151516">
    <property type="component" value="Unassembled WGS sequence"/>
</dbReference>